<dbReference type="GO" id="GO:0006355">
    <property type="term" value="P:regulation of DNA-templated transcription"/>
    <property type="evidence" value="ECO:0007669"/>
    <property type="project" value="InterPro"/>
</dbReference>
<dbReference type="InterPro" id="IPR025943">
    <property type="entry name" value="Sigma_54_int_dom_ATP-bd_2"/>
</dbReference>
<evidence type="ECO:0000256" key="1">
    <source>
        <dbReference type="ARBA" id="ARBA00022741"/>
    </source>
</evidence>
<dbReference type="PROSITE" id="PS00675">
    <property type="entry name" value="SIGMA54_INTERACT_1"/>
    <property type="match status" value="1"/>
</dbReference>
<keyword evidence="4" id="KW-0238">DNA-binding</keyword>
<dbReference type="SMART" id="SM00382">
    <property type="entry name" value="AAA"/>
    <property type="match status" value="1"/>
</dbReference>
<dbReference type="InterPro" id="IPR002197">
    <property type="entry name" value="HTH_Fis"/>
</dbReference>
<proteinExistence type="predicted"/>
<evidence type="ECO:0000256" key="4">
    <source>
        <dbReference type="ARBA" id="ARBA00023125"/>
    </source>
</evidence>
<reference evidence="9 10" key="2">
    <citation type="journal article" date="2011" name="Mol. Biol. Evol.">
        <title>Unity in variety--the pan-genome of the Chlamydiae.</title>
        <authorList>
            <person name="Collingro A."/>
            <person name="Tischler P."/>
            <person name="Weinmaier T."/>
            <person name="Penz T."/>
            <person name="Heinz E."/>
            <person name="Brunham R.C."/>
            <person name="Read T.D."/>
            <person name="Bavoil P.M."/>
            <person name="Sachse K."/>
            <person name="Kahane S."/>
            <person name="Friedman M.G."/>
            <person name="Rattei T."/>
            <person name="Myers G.S."/>
            <person name="Horn M."/>
        </authorList>
    </citation>
    <scope>NUCLEOTIDE SEQUENCE [LARGE SCALE GENOMIC DNA]</scope>
    <source>
        <strain evidence="10">ATCC VR-1471 / Z</strain>
    </source>
</reference>
<evidence type="ECO:0000256" key="3">
    <source>
        <dbReference type="ARBA" id="ARBA00023015"/>
    </source>
</evidence>
<dbReference type="InterPro" id="IPR009057">
    <property type="entry name" value="Homeodomain-like_sf"/>
</dbReference>
<dbReference type="InterPro" id="IPR058031">
    <property type="entry name" value="AAA_lid_NorR"/>
</dbReference>
<dbReference type="HOGENOM" id="CLU_000445_0_6_0"/>
<accession>F8L5L8</accession>
<dbReference type="PANTHER" id="PTHR32071">
    <property type="entry name" value="TRANSCRIPTIONAL REGULATORY PROTEIN"/>
    <property type="match status" value="1"/>
</dbReference>
<evidence type="ECO:0000256" key="2">
    <source>
        <dbReference type="ARBA" id="ARBA00022840"/>
    </source>
</evidence>
<evidence type="ECO:0000259" key="8">
    <source>
        <dbReference type="PROSITE" id="PS50110"/>
    </source>
</evidence>
<keyword evidence="1" id="KW-0547">Nucleotide-binding</keyword>
<dbReference type="AlphaFoldDB" id="F8L5L8"/>
<evidence type="ECO:0000256" key="5">
    <source>
        <dbReference type="ARBA" id="ARBA00023163"/>
    </source>
</evidence>
<dbReference type="eggNOG" id="COG2204">
    <property type="taxonomic scope" value="Bacteria"/>
</dbReference>
<dbReference type="Pfam" id="PF00158">
    <property type="entry name" value="Sigma54_activat"/>
    <property type="match status" value="1"/>
</dbReference>
<gene>
    <name evidence="9" type="primary">flbD</name>
    <name evidence="9" type="ordered locus">SNE_A18930</name>
</gene>
<feature type="modified residue" description="4-aspartylphosphate" evidence="6">
    <location>
        <position position="52"/>
    </location>
</feature>
<dbReference type="InterPro" id="IPR003593">
    <property type="entry name" value="AAA+_ATPase"/>
</dbReference>
<name>F8L5L8_SIMNZ</name>
<keyword evidence="3" id="KW-0805">Transcription regulation</keyword>
<keyword evidence="6" id="KW-0597">Phosphoprotein</keyword>
<dbReference type="OrthoDB" id="9803970at2"/>
<dbReference type="PROSITE" id="PS00676">
    <property type="entry name" value="SIGMA54_INTERACT_2"/>
    <property type="match status" value="1"/>
</dbReference>
<evidence type="ECO:0000313" key="10">
    <source>
        <dbReference type="Proteomes" id="UP000000496"/>
    </source>
</evidence>
<dbReference type="CDD" id="cd00009">
    <property type="entry name" value="AAA"/>
    <property type="match status" value="1"/>
</dbReference>
<dbReference type="SUPFAM" id="SSF52540">
    <property type="entry name" value="P-loop containing nucleoside triphosphate hydrolases"/>
    <property type="match status" value="1"/>
</dbReference>
<dbReference type="Gene3D" id="3.40.50.2300">
    <property type="match status" value="1"/>
</dbReference>
<dbReference type="PROSITE" id="PS00688">
    <property type="entry name" value="SIGMA54_INTERACT_3"/>
    <property type="match status" value="1"/>
</dbReference>
<dbReference type="KEGG" id="sng:SNE_A18930"/>
<dbReference type="EMBL" id="FR872582">
    <property type="protein sequence ID" value="CCB89770.1"/>
    <property type="molecule type" value="Genomic_DNA"/>
</dbReference>
<dbReference type="GO" id="GO:0000160">
    <property type="term" value="P:phosphorelay signal transduction system"/>
    <property type="evidence" value="ECO:0007669"/>
    <property type="project" value="InterPro"/>
</dbReference>
<dbReference type="Proteomes" id="UP000000496">
    <property type="component" value="Chromosome gsn.131"/>
</dbReference>
<dbReference type="SUPFAM" id="SSF52172">
    <property type="entry name" value="CheY-like"/>
    <property type="match status" value="1"/>
</dbReference>
<dbReference type="Gene3D" id="1.10.10.60">
    <property type="entry name" value="Homeodomain-like"/>
    <property type="match status" value="1"/>
</dbReference>
<dbReference type="Pfam" id="PF25601">
    <property type="entry name" value="AAA_lid_14"/>
    <property type="match status" value="1"/>
</dbReference>
<keyword evidence="2" id="KW-0067">ATP-binding</keyword>
<dbReference type="InterPro" id="IPR025662">
    <property type="entry name" value="Sigma_54_int_dom_ATP-bd_1"/>
</dbReference>
<feature type="domain" description="Response regulatory" evidence="8">
    <location>
        <begin position="3"/>
        <end position="106"/>
    </location>
</feature>
<dbReference type="Gene3D" id="3.40.50.300">
    <property type="entry name" value="P-loop containing nucleotide triphosphate hydrolases"/>
    <property type="match status" value="1"/>
</dbReference>
<keyword evidence="10" id="KW-1185">Reference proteome</keyword>
<evidence type="ECO:0000313" key="9">
    <source>
        <dbReference type="EMBL" id="CCB89770.1"/>
    </source>
</evidence>
<dbReference type="Pfam" id="PF02954">
    <property type="entry name" value="HTH_8"/>
    <property type="match status" value="1"/>
</dbReference>
<dbReference type="InterPro" id="IPR002078">
    <property type="entry name" value="Sigma_54_int"/>
</dbReference>
<dbReference type="PROSITE" id="PS50110">
    <property type="entry name" value="RESPONSE_REGULATORY"/>
    <property type="match status" value="1"/>
</dbReference>
<dbReference type="STRING" id="331113.SNE_A18930"/>
<dbReference type="CDD" id="cd00156">
    <property type="entry name" value="REC"/>
    <property type="match status" value="1"/>
</dbReference>
<organism evidence="9 10">
    <name type="scientific">Simkania negevensis (strain ATCC VR-1471 / DSM 27360 / Z)</name>
    <dbReference type="NCBI Taxonomy" id="331113"/>
    <lineage>
        <taxon>Bacteria</taxon>
        <taxon>Pseudomonadati</taxon>
        <taxon>Chlamydiota</taxon>
        <taxon>Chlamydiia</taxon>
        <taxon>Parachlamydiales</taxon>
        <taxon>Simkaniaceae</taxon>
        <taxon>Simkania</taxon>
    </lineage>
</organism>
<dbReference type="FunFam" id="3.40.50.300:FF:000006">
    <property type="entry name" value="DNA-binding transcriptional regulator NtrC"/>
    <property type="match status" value="1"/>
</dbReference>
<dbReference type="SUPFAM" id="SSF46689">
    <property type="entry name" value="Homeodomain-like"/>
    <property type="match status" value="1"/>
</dbReference>
<feature type="domain" description="Sigma-54 factor interaction" evidence="7">
    <location>
        <begin position="115"/>
        <end position="344"/>
    </location>
</feature>
<dbReference type="InterPro" id="IPR025944">
    <property type="entry name" value="Sigma_54_int_dom_CS"/>
</dbReference>
<evidence type="ECO:0000256" key="6">
    <source>
        <dbReference type="PROSITE-ProRule" id="PRU00169"/>
    </source>
</evidence>
<protein>
    <submittedName>
        <fullName evidence="9">Transcriptional regulatory protein flbD</fullName>
    </submittedName>
</protein>
<dbReference type="PANTHER" id="PTHR32071:SF21">
    <property type="entry name" value="TRANSCRIPTIONAL REGULATORY PROTEIN FLGR"/>
    <property type="match status" value="1"/>
</dbReference>
<dbReference type="GO" id="GO:0043565">
    <property type="term" value="F:sequence-specific DNA binding"/>
    <property type="evidence" value="ECO:0007669"/>
    <property type="project" value="InterPro"/>
</dbReference>
<evidence type="ECO:0000259" key="7">
    <source>
        <dbReference type="PROSITE" id="PS50045"/>
    </source>
</evidence>
<sequence>MKKVLIIEKQTPARQLLMQLLKNKPIQLFSVADGSGALELLKKRSFDVIFSDEKGIETLARTGRRPLGTPLIFLKELHEKMRSDVDATLEKPFETSHLEKVMAELSTQNKRISSVIAESPAMKQILMRVEKIAKSHSNIFICGESGTGKEVIASMIHSYSKRAAAPFIRVNCAALPETLIESEFFGHEKGAFTGAHSKRIGRFEMADKGTLLLDEISEIPASLQAKLLRVVQEQEFERVGAAEPIPIDVRLISTSNRNMQEAIKAGHFREDLYYRLNVIPIFLPPLRERVEDILPLAEHFLKEVCQKNQLPMKTFSKKAQQKLLSCKWPGNIRELRNAVEYSVIMDEGEEIEGNHLFFEEPQKLQECVESTLGLPLKEVEKRHILATLKACHDNRTHAANKLGMSVRTLRNKLKEYLNLEA</sequence>
<dbReference type="InterPro" id="IPR027417">
    <property type="entry name" value="P-loop_NTPase"/>
</dbReference>
<dbReference type="RefSeq" id="WP_013944236.1">
    <property type="nucleotide sequence ID" value="NC_015713.1"/>
</dbReference>
<dbReference type="GO" id="GO:0005524">
    <property type="term" value="F:ATP binding"/>
    <property type="evidence" value="ECO:0007669"/>
    <property type="project" value="UniProtKB-KW"/>
</dbReference>
<dbReference type="InterPro" id="IPR001789">
    <property type="entry name" value="Sig_transdc_resp-reg_receiver"/>
</dbReference>
<dbReference type="PROSITE" id="PS50045">
    <property type="entry name" value="SIGMA54_INTERACT_4"/>
    <property type="match status" value="1"/>
</dbReference>
<reference key="1">
    <citation type="journal article" date="2011" name="Mol. Biol. Evol.">
        <title>Unity in variety -- the pan-genome of the Chlamydiae.</title>
        <authorList>
            <person name="Collingro A."/>
            <person name="Tischler P."/>
            <person name="Weinmaier T."/>
            <person name="Penz T."/>
            <person name="Heinz E."/>
            <person name="Brunham R.C."/>
            <person name="Read T.D."/>
            <person name="Bavoil P.M."/>
            <person name="Sachse K."/>
            <person name="Kahane S."/>
            <person name="Friedman M.G."/>
            <person name="Rattei T."/>
            <person name="Myers G.S.A."/>
            <person name="Horn M."/>
        </authorList>
    </citation>
    <scope>NUCLEOTIDE SEQUENCE</scope>
    <source>
        <strain>Z</strain>
    </source>
</reference>
<dbReference type="Gene3D" id="1.10.8.60">
    <property type="match status" value="1"/>
</dbReference>
<keyword evidence="5" id="KW-0804">Transcription</keyword>
<dbReference type="InterPro" id="IPR011006">
    <property type="entry name" value="CheY-like_superfamily"/>
</dbReference>